<reference evidence="1 2" key="1">
    <citation type="journal article" date="2019" name="Sci. Rep.">
        <title>Comparative genomics of chytrid fungi reveal insights into the obligate biotrophic and pathogenic lifestyle of Synchytrium endobioticum.</title>
        <authorList>
            <person name="van de Vossenberg B.T.L.H."/>
            <person name="Warris S."/>
            <person name="Nguyen H.D.T."/>
            <person name="van Gent-Pelzer M.P.E."/>
            <person name="Joly D.L."/>
            <person name="van de Geest H.C."/>
            <person name="Bonants P.J.M."/>
            <person name="Smith D.S."/>
            <person name="Levesque C.A."/>
            <person name="van der Lee T.A.J."/>
        </authorList>
    </citation>
    <scope>NUCLEOTIDE SEQUENCE [LARGE SCALE GENOMIC DNA]</scope>
    <source>
        <strain evidence="1 2">LEV6574</strain>
    </source>
</reference>
<gene>
    <name evidence="1" type="ORF">SeLEV6574_g02187</name>
</gene>
<dbReference type="Proteomes" id="UP000320475">
    <property type="component" value="Unassembled WGS sequence"/>
</dbReference>
<dbReference type="VEuPathDB" id="FungiDB:SeMB42_g01945"/>
<sequence length="169" mass="18670">MAIHTIYQDLLAWDNTDCSGIYGALSVIPSLDTSIAISIPGSANNTKSNTMPITHFPLPSSLPPALQAEFKQLYIDNHLPELRSTANTVAIDPNKQDIFLSIARIETVTATFGTRRTSGPRKRKAATTVSREKPTCWNRDQLSSCNMLRIIERMLAGLGRPGVFRRTDQ</sequence>
<evidence type="ECO:0000313" key="2">
    <source>
        <dbReference type="Proteomes" id="UP000320475"/>
    </source>
</evidence>
<organism evidence="1 2">
    <name type="scientific">Synchytrium endobioticum</name>
    <dbReference type="NCBI Taxonomy" id="286115"/>
    <lineage>
        <taxon>Eukaryota</taxon>
        <taxon>Fungi</taxon>
        <taxon>Fungi incertae sedis</taxon>
        <taxon>Chytridiomycota</taxon>
        <taxon>Chytridiomycota incertae sedis</taxon>
        <taxon>Chytridiomycetes</taxon>
        <taxon>Synchytriales</taxon>
        <taxon>Synchytriaceae</taxon>
        <taxon>Synchytrium</taxon>
    </lineage>
</organism>
<dbReference type="OrthoDB" id="2133274at2759"/>
<dbReference type="EMBL" id="QEAM01000058">
    <property type="protein sequence ID" value="TPX48157.1"/>
    <property type="molecule type" value="Genomic_DNA"/>
</dbReference>
<name>A0A507D9V5_9FUNG</name>
<accession>A0A507D9V5</accession>
<evidence type="ECO:0000313" key="1">
    <source>
        <dbReference type="EMBL" id="TPX48157.1"/>
    </source>
</evidence>
<dbReference type="AlphaFoldDB" id="A0A507D9V5"/>
<protein>
    <submittedName>
        <fullName evidence="1">Uncharacterized protein</fullName>
    </submittedName>
</protein>
<proteinExistence type="predicted"/>
<comment type="caution">
    <text evidence="1">The sequence shown here is derived from an EMBL/GenBank/DDBJ whole genome shotgun (WGS) entry which is preliminary data.</text>
</comment>
<dbReference type="VEuPathDB" id="FungiDB:SeMB42_g02239"/>